<protein>
    <submittedName>
        <fullName evidence="2">Uncharacterized protein</fullName>
    </submittedName>
</protein>
<keyword evidence="1" id="KW-0812">Transmembrane</keyword>
<comment type="caution">
    <text evidence="2">The sequence shown here is derived from an EMBL/GenBank/DDBJ whole genome shotgun (WGS) entry which is preliminary data.</text>
</comment>
<feature type="transmembrane region" description="Helical" evidence="1">
    <location>
        <begin position="21"/>
        <end position="44"/>
    </location>
</feature>
<sequence>MKDWKSTDTTQKHHRQVLTQILLPLWLSILVVVSIAVLAVVGTVHQSSEVNRWGNISAIFVILPNLITSLFTLAILFLLVRGVSIFHQKLAGWLIRLQGLFNQLRLVARSLADRMVTPVFFIHQMAARVQYLRKKFIK</sequence>
<name>A0A7C4PH86_9CHLR</name>
<evidence type="ECO:0000313" key="2">
    <source>
        <dbReference type="EMBL" id="HGS20267.1"/>
    </source>
</evidence>
<dbReference type="AlphaFoldDB" id="A0A7C4PH86"/>
<accession>A0A7C4PH86</accession>
<organism evidence="2">
    <name type="scientific">Anaerolinea thermolimosa</name>
    <dbReference type="NCBI Taxonomy" id="229919"/>
    <lineage>
        <taxon>Bacteria</taxon>
        <taxon>Bacillati</taxon>
        <taxon>Chloroflexota</taxon>
        <taxon>Anaerolineae</taxon>
        <taxon>Anaerolineales</taxon>
        <taxon>Anaerolineaceae</taxon>
        <taxon>Anaerolinea</taxon>
    </lineage>
</organism>
<keyword evidence="1" id="KW-1133">Transmembrane helix</keyword>
<evidence type="ECO:0000256" key="1">
    <source>
        <dbReference type="SAM" id="Phobius"/>
    </source>
</evidence>
<gene>
    <name evidence="2" type="ORF">ENT37_00170</name>
</gene>
<dbReference type="EMBL" id="DSYK01000007">
    <property type="protein sequence ID" value="HGS20267.1"/>
    <property type="molecule type" value="Genomic_DNA"/>
</dbReference>
<proteinExistence type="predicted"/>
<keyword evidence="1" id="KW-0472">Membrane</keyword>
<feature type="transmembrane region" description="Helical" evidence="1">
    <location>
        <begin position="56"/>
        <end position="80"/>
    </location>
</feature>
<reference evidence="2" key="1">
    <citation type="journal article" date="2020" name="mSystems">
        <title>Genome- and Community-Level Interaction Insights into Carbon Utilization and Element Cycling Functions of Hydrothermarchaeota in Hydrothermal Sediment.</title>
        <authorList>
            <person name="Zhou Z."/>
            <person name="Liu Y."/>
            <person name="Xu W."/>
            <person name="Pan J."/>
            <person name="Luo Z.H."/>
            <person name="Li M."/>
        </authorList>
    </citation>
    <scope>NUCLEOTIDE SEQUENCE [LARGE SCALE GENOMIC DNA]</scope>
    <source>
        <strain evidence="2">SpSt-573</strain>
    </source>
</reference>